<evidence type="ECO:0000256" key="5">
    <source>
        <dbReference type="ARBA" id="ARBA00022692"/>
    </source>
</evidence>
<dbReference type="STRING" id="1280946.HY29_18190"/>
<protein>
    <recommendedName>
        <fullName evidence="10">POTRA domain-containing protein</fullName>
    </recommendedName>
</protein>
<dbReference type="PROSITE" id="PS51779">
    <property type="entry name" value="POTRA"/>
    <property type="match status" value="1"/>
</dbReference>
<comment type="subcellular location">
    <subcellularLocation>
        <location evidence="1">Cell outer membrane</location>
    </subcellularLocation>
</comment>
<evidence type="ECO:0000256" key="8">
    <source>
        <dbReference type="ARBA" id="ARBA00023237"/>
    </source>
</evidence>
<organism evidence="11 12">
    <name type="scientific">Hyphomonas beringensis</name>
    <dbReference type="NCBI Taxonomy" id="1280946"/>
    <lineage>
        <taxon>Bacteria</taxon>
        <taxon>Pseudomonadati</taxon>
        <taxon>Pseudomonadota</taxon>
        <taxon>Alphaproteobacteria</taxon>
        <taxon>Hyphomonadales</taxon>
        <taxon>Hyphomonadaceae</taxon>
        <taxon>Hyphomonas</taxon>
    </lineage>
</organism>
<evidence type="ECO:0000259" key="10">
    <source>
        <dbReference type="PROSITE" id="PS51779"/>
    </source>
</evidence>
<dbReference type="Proteomes" id="UP000027037">
    <property type="component" value="Unassembled WGS sequence"/>
</dbReference>
<accession>A0A062U6L8</accession>
<name>A0A062U6L8_9PROT</name>
<keyword evidence="7" id="KW-0472">Membrane</keyword>
<feature type="region of interest" description="Disordered" evidence="9">
    <location>
        <begin position="45"/>
        <end position="98"/>
    </location>
</feature>
<dbReference type="InterPro" id="IPR013686">
    <property type="entry name" value="Polypept-transport_assoc_ShlB"/>
</dbReference>
<evidence type="ECO:0000256" key="7">
    <source>
        <dbReference type="ARBA" id="ARBA00023136"/>
    </source>
</evidence>
<dbReference type="PANTHER" id="PTHR34597">
    <property type="entry name" value="SLR1661 PROTEIN"/>
    <property type="match status" value="1"/>
</dbReference>
<evidence type="ECO:0000256" key="4">
    <source>
        <dbReference type="ARBA" id="ARBA00022452"/>
    </source>
</evidence>
<evidence type="ECO:0000313" key="12">
    <source>
        <dbReference type="Proteomes" id="UP000027037"/>
    </source>
</evidence>
<evidence type="ECO:0000256" key="6">
    <source>
        <dbReference type="ARBA" id="ARBA00022927"/>
    </source>
</evidence>
<dbReference type="EMBL" id="AWFF01000070">
    <property type="protein sequence ID" value="KCZ52249.1"/>
    <property type="molecule type" value="Genomic_DNA"/>
</dbReference>
<evidence type="ECO:0000256" key="1">
    <source>
        <dbReference type="ARBA" id="ARBA00004442"/>
    </source>
</evidence>
<dbReference type="PANTHER" id="PTHR34597:SF6">
    <property type="entry name" value="BLR6126 PROTEIN"/>
    <property type="match status" value="1"/>
</dbReference>
<sequence>MLSMMSGSGREVSLGGCSGRVRKDLVRWTALWVALVAPAVAQSSSGVSVDPLERTGPVSMTRFEGGPGELPPTLDPSRLQGNLEEAPEIRSTPQESVPLKRETLTPDNADQVTFVYREMRIEGATEFSDDQLLQAWTLTDGETASVADIFRFANAITSMYAEAGYALSFAVVPEQDVENGIVNIRVVEGFIDKIEFSEAKSDKFSAKVSRHRAEAILSRLVGSGPLKTADLERCILLVNDLPGLKVGTTLAPSTTPGGAILAVDIRDIKPLSASVDYNNYLPDSFNRDSGGVTASVSGVLTGSDQFSISGWKSFTQDAYWSASGEGSIGIGNNGLRVGASYGYSNSEPDDAFLTALEYLGETKRGRAWMRFPLIRSRTQNLTLEGALIANNSRSEILADTLVDDRLRSAEVSLAYDFAGSARAINYIRVGAERGMDIFGAQGNSRANGQLEYTNINLDLQRTQPLWDVFSGSVSMQVGLRGQAMFGPGGLFSGSECAYGGRRFGRAYDSGVLSGEQCALGFGEMRWDGRVGPIQAQFYGYGDGGYLWQKGQLEAGQLRERSGASAGLGMRLHVTDSVSAAVEGGWALGSPTGVVLDEDFKLNASLSKRF</sequence>
<dbReference type="Pfam" id="PF08479">
    <property type="entry name" value="POTRA_2"/>
    <property type="match status" value="1"/>
</dbReference>
<dbReference type="GO" id="GO:0009279">
    <property type="term" value="C:cell outer membrane"/>
    <property type="evidence" value="ECO:0007669"/>
    <property type="project" value="UniProtKB-SubCell"/>
</dbReference>
<evidence type="ECO:0000256" key="2">
    <source>
        <dbReference type="ARBA" id="ARBA00009055"/>
    </source>
</evidence>
<keyword evidence="12" id="KW-1185">Reference proteome</keyword>
<dbReference type="eggNOG" id="COG2831">
    <property type="taxonomic scope" value="Bacteria"/>
</dbReference>
<dbReference type="Gene3D" id="2.40.160.50">
    <property type="entry name" value="membrane protein fhac: a member of the omp85/tpsb transporter family"/>
    <property type="match status" value="1"/>
</dbReference>
<dbReference type="GO" id="GO:0098046">
    <property type="term" value="C:type V protein secretion system complex"/>
    <property type="evidence" value="ECO:0007669"/>
    <property type="project" value="TreeGrafter"/>
</dbReference>
<dbReference type="GO" id="GO:0046819">
    <property type="term" value="P:protein secretion by the type V secretion system"/>
    <property type="evidence" value="ECO:0007669"/>
    <property type="project" value="TreeGrafter"/>
</dbReference>
<keyword evidence="4" id="KW-1134">Transmembrane beta strand</keyword>
<keyword evidence="6" id="KW-0653">Protein transport</keyword>
<keyword evidence="8" id="KW-0998">Cell outer membrane</keyword>
<evidence type="ECO:0000256" key="3">
    <source>
        <dbReference type="ARBA" id="ARBA00022448"/>
    </source>
</evidence>
<comment type="similarity">
    <text evidence="2">Belongs to the TPS (TC 1.B.20) family.</text>
</comment>
<gene>
    <name evidence="11" type="ORF">HY29_18190</name>
</gene>
<dbReference type="Pfam" id="PF03865">
    <property type="entry name" value="ShlB"/>
    <property type="match status" value="1"/>
</dbReference>
<reference evidence="11 12" key="1">
    <citation type="journal article" date="2014" name="Antonie Van Leeuwenhoek">
        <title>Hyphomonas beringensis sp. nov. and Hyphomonas chukchiensis sp. nov., isolated from surface seawater of the Bering Sea and Chukchi Sea.</title>
        <authorList>
            <person name="Li C."/>
            <person name="Lai Q."/>
            <person name="Li G."/>
            <person name="Dong C."/>
            <person name="Wang J."/>
            <person name="Liao Y."/>
            <person name="Shao Z."/>
        </authorList>
    </citation>
    <scope>NUCLEOTIDE SEQUENCE [LARGE SCALE GENOMIC DNA]</scope>
    <source>
        <strain evidence="11 12">25B14_1</strain>
    </source>
</reference>
<evidence type="ECO:0000256" key="9">
    <source>
        <dbReference type="SAM" id="MobiDB-lite"/>
    </source>
</evidence>
<comment type="caution">
    <text evidence="11">The sequence shown here is derived from an EMBL/GenBank/DDBJ whole genome shotgun (WGS) entry which is preliminary data.</text>
</comment>
<keyword evidence="5" id="KW-0812">Transmembrane</keyword>
<dbReference type="InterPro" id="IPR034746">
    <property type="entry name" value="POTRA"/>
</dbReference>
<dbReference type="PATRIC" id="fig|1280946.3.peg.3054"/>
<evidence type="ECO:0000313" key="11">
    <source>
        <dbReference type="EMBL" id="KCZ52249.1"/>
    </source>
</evidence>
<dbReference type="InterPro" id="IPR051544">
    <property type="entry name" value="TPS_OM_transporter"/>
</dbReference>
<dbReference type="Gene3D" id="3.10.20.310">
    <property type="entry name" value="membrane protein fhac"/>
    <property type="match status" value="1"/>
</dbReference>
<keyword evidence="3" id="KW-0813">Transport</keyword>
<dbReference type="GO" id="GO:0008320">
    <property type="term" value="F:protein transmembrane transporter activity"/>
    <property type="evidence" value="ECO:0007669"/>
    <property type="project" value="TreeGrafter"/>
</dbReference>
<dbReference type="InterPro" id="IPR005565">
    <property type="entry name" value="Hemolysn_activator_HlyB_C"/>
</dbReference>
<feature type="domain" description="POTRA" evidence="10">
    <location>
        <begin position="114"/>
        <end position="189"/>
    </location>
</feature>
<proteinExistence type="inferred from homology"/>
<dbReference type="AlphaFoldDB" id="A0A062U6L8"/>